<protein>
    <submittedName>
        <fullName evidence="1">Uncharacterized protein</fullName>
    </submittedName>
</protein>
<dbReference type="STRING" id="574375.AZF08_01460"/>
<dbReference type="OrthoDB" id="37369at2"/>
<reference evidence="1 2" key="1">
    <citation type="submission" date="2014-06" db="EMBL/GenBank/DDBJ databases">
        <title>Draft genome sequence of Bacillus gaemokensis JCM 15801 (MCCC 1A00707).</title>
        <authorList>
            <person name="Lai Q."/>
            <person name="Liu Y."/>
            <person name="Shao Z."/>
        </authorList>
    </citation>
    <scope>NUCLEOTIDE SEQUENCE [LARGE SCALE GENOMIC DNA]</scope>
    <source>
        <strain evidence="1 2">JCM 15801</strain>
    </source>
</reference>
<dbReference type="PANTHER" id="PTHR39961">
    <property type="entry name" value="HYPOTHETICAL CYTOSOLIC PROTEIN"/>
    <property type="match status" value="1"/>
</dbReference>
<dbReference type="PANTHER" id="PTHR39961:SF1">
    <property type="entry name" value="DUF458 DOMAIN-CONTAINING PROTEIN"/>
    <property type="match status" value="1"/>
</dbReference>
<comment type="caution">
    <text evidence="1">The sequence shown here is derived from an EMBL/GenBank/DDBJ whole genome shotgun (WGS) entry which is preliminary data.</text>
</comment>
<name>A0A073KFA4_9BACI</name>
<sequence>MDGEHRFYNVSERHMDFETVFTRICNFIERDPRNLYRLSIGTDSQAHRKDTRFITAVHIHRVGKGAWGCLWHKAVQKKLTTLREKIYLETQFSQEIACLFTPDHMQRIWDILHPYAQDGAGFVMEIHLDIGNDGLTKEFISDMTMKVKAMGLTAKIKPDAYAAFSYANRYTK</sequence>
<dbReference type="AlphaFoldDB" id="A0A073KFA4"/>
<dbReference type="eggNOG" id="COG1978">
    <property type="taxonomic scope" value="Bacteria"/>
</dbReference>
<dbReference type="RefSeq" id="WP_033672265.1">
    <property type="nucleotide sequence ID" value="NZ_JOTM01000001.1"/>
</dbReference>
<dbReference type="InterPro" id="IPR007405">
    <property type="entry name" value="Phage_KVP40_Orf299"/>
</dbReference>
<proteinExistence type="predicted"/>
<dbReference type="Pfam" id="PF04308">
    <property type="entry name" value="RNaseH_like"/>
    <property type="match status" value="1"/>
</dbReference>
<keyword evidence="2" id="KW-1185">Reference proteome</keyword>
<evidence type="ECO:0000313" key="1">
    <source>
        <dbReference type="EMBL" id="KEK25919.1"/>
    </source>
</evidence>
<evidence type="ECO:0000313" key="2">
    <source>
        <dbReference type="Proteomes" id="UP000027778"/>
    </source>
</evidence>
<dbReference type="Proteomes" id="UP000027778">
    <property type="component" value="Unassembled WGS sequence"/>
</dbReference>
<accession>A0A073KFA4</accession>
<gene>
    <name evidence="1" type="ORF">BAGA_01380</name>
</gene>
<dbReference type="EMBL" id="JOTM01000001">
    <property type="protein sequence ID" value="KEK25919.1"/>
    <property type="molecule type" value="Genomic_DNA"/>
</dbReference>
<organism evidence="1 2">
    <name type="scientific">Bacillus gaemokensis</name>
    <dbReference type="NCBI Taxonomy" id="574375"/>
    <lineage>
        <taxon>Bacteria</taxon>
        <taxon>Bacillati</taxon>
        <taxon>Bacillota</taxon>
        <taxon>Bacilli</taxon>
        <taxon>Bacillales</taxon>
        <taxon>Bacillaceae</taxon>
        <taxon>Bacillus</taxon>
        <taxon>Bacillus cereus group</taxon>
    </lineage>
</organism>